<reference evidence="4" key="1">
    <citation type="journal article" date="2014" name="Proc. Natl. Acad. Sci. U.S.A.">
        <title>Extensive sampling of basidiomycete genomes demonstrates inadequacy of the white-rot/brown-rot paradigm for wood decay fungi.</title>
        <authorList>
            <person name="Riley R."/>
            <person name="Salamov A.A."/>
            <person name="Brown D.W."/>
            <person name="Nagy L.G."/>
            <person name="Floudas D."/>
            <person name="Held B.W."/>
            <person name="Levasseur A."/>
            <person name="Lombard V."/>
            <person name="Morin E."/>
            <person name="Otillar R."/>
            <person name="Lindquist E.A."/>
            <person name="Sun H."/>
            <person name="LaButti K.M."/>
            <person name="Schmutz J."/>
            <person name="Jabbour D."/>
            <person name="Luo H."/>
            <person name="Baker S.E."/>
            <person name="Pisabarro A.G."/>
            <person name="Walton J.D."/>
            <person name="Blanchette R.A."/>
            <person name="Henrissat B."/>
            <person name="Martin F."/>
            <person name="Cullen D."/>
            <person name="Hibbett D.S."/>
            <person name="Grigoriev I.V."/>
        </authorList>
    </citation>
    <scope>NUCLEOTIDE SEQUENCE [LARGE SCALE GENOMIC DNA]</scope>
    <source>
        <strain evidence="4">FD-172 SS1</strain>
    </source>
</reference>
<dbReference type="InParanoid" id="A0A067N7X6"/>
<gene>
    <name evidence="3" type="ORF">BOTBODRAFT_101410</name>
</gene>
<dbReference type="Pfam" id="PF13193">
    <property type="entry name" value="AMP-binding_C"/>
    <property type="match status" value="1"/>
</dbReference>
<dbReference type="OrthoDB" id="10253115at2759"/>
<name>A0A067N7X6_BOTB1</name>
<feature type="domain" description="AMP-dependent synthetase/ligase" evidence="1">
    <location>
        <begin position="91"/>
        <end position="476"/>
    </location>
</feature>
<dbReference type="EMBL" id="KL198018">
    <property type="protein sequence ID" value="KDQ20227.1"/>
    <property type="molecule type" value="Genomic_DNA"/>
</dbReference>
<protein>
    <recommendedName>
        <fullName evidence="5">AMP-dependent synthetase/ligase domain-containing protein</fullName>
    </recommendedName>
</protein>
<dbReference type="HOGENOM" id="CLU_000022_59_7_1"/>
<dbReference type="SUPFAM" id="SSF56801">
    <property type="entry name" value="Acetyl-CoA synthetase-like"/>
    <property type="match status" value="1"/>
</dbReference>
<evidence type="ECO:0000259" key="2">
    <source>
        <dbReference type="Pfam" id="PF13193"/>
    </source>
</evidence>
<evidence type="ECO:0008006" key="5">
    <source>
        <dbReference type="Google" id="ProtNLM"/>
    </source>
</evidence>
<dbReference type="InterPro" id="IPR020845">
    <property type="entry name" value="AMP-binding_CS"/>
</dbReference>
<dbReference type="Pfam" id="PF00501">
    <property type="entry name" value="AMP-binding"/>
    <property type="match status" value="1"/>
</dbReference>
<organism evidence="3 4">
    <name type="scientific">Botryobasidium botryosum (strain FD-172 SS1)</name>
    <dbReference type="NCBI Taxonomy" id="930990"/>
    <lineage>
        <taxon>Eukaryota</taxon>
        <taxon>Fungi</taxon>
        <taxon>Dikarya</taxon>
        <taxon>Basidiomycota</taxon>
        <taxon>Agaricomycotina</taxon>
        <taxon>Agaricomycetes</taxon>
        <taxon>Cantharellales</taxon>
        <taxon>Botryobasidiaceae</taxon>
        <taxon>Botryobasidium</taxon>
    </lineage>
</organism>
<dbReference type="InterPro" id="IPR000873">
    <property type="entry name" value="AMP-dep_synth/lig_dom"/>
</dbReference>
<dbReference type="Proteomes" id="UP000027195">
    <property type="component" value="Unassembled WGS sequence"/>
</dbReference>
<evidence type="ECO:0000313" key="3">
    <source>
        <dbReference type="EMBL" id="KDQ20227.1"/>
    </source>
</evidence>
<dbReference type="GO" id="GO:0006631">
    <property type="term" value="P:fatty acid metabolic process"/>
    <property type="evidence" value="ECO:0007669"/>
    <property type="project" value="TreeGrafter"/>
</dbReference>
<dbReference type="PANTHER" id="PTHR43201:SF30">
    <property type="entry name" value="AMP-DEPENDENT SYNTHETASE_LIGASE DOMAIN-CONTAINING PROTEIN"/>
    <property type="match status" value="1"/>
</dbReference>
<evidence type="ECO:0000259" key="1">
    <source>
        <dbReference type="Pfam" id="PF00501"/>
    </source>
</evidence>
<dbReference type="STRING" id="930990.A0A067N7X6"/>
<dbReference type="PROSITE" id="PS00455">
    <property type="entry name" value="AMP_BINDING"/>
    <property type="match status" value="1"/>
</dbReference>
<dbReference type="InterPro" id="IPR025110">
    <property type="entry name" value="AMP-bd_C"/>
</dbReference>
<dbReference type="AlphaFoldDB" id="A0A067N7X6"/>
<dbReference type="PANTHER" id="PTHR43201">
    <property type="entry name" value="ACYL-COA SYNTHETASE"/>
    <property type="match status" value="1"/>
</dbReference>
<feature type="domain" description="AMP-binding enzyme C-terminal" evidence="2">
    <location>
        <begin position="533"/>
        <end position="615"/>
    </location>
</feature>
<proteinExistence type="predicted"/>
<keyword evidence="4" id="KW-1185">Reference proteome</keyword>
<sequence length="639" mass="70306">MRHRLFRANLEKRACSSAVLPVKRSYSTTPARLTLSSVAGPITPPLLQETLPVYFSSQILPSYNDRPALISKHEKPRAHGGPLVQTDHQSKNLSWNFEEMDKAVAALARGLVKMGVRQGDRVGVILGNNSAYAMLQWACARAGAVIVTINPAYKVHELIAAMSLVSVSTLFVAPSIKSSQYLNLFSSALSSLSTAAPGEINEPSLPHLRNLVVVNNGHDYIEEVNNIKCAVDFREVLVWEEGGALEAEVQRRIAAGKKDDIINLQFTSGTTGMPKAVSLTHHNLLNNAYSIGSCMRLTPEDKICNVPPLFHCFDKYRKAGNLAAWVHRASIVYASETYDPVATLRALKEEECTGVHGVPTHFLGLLAELEKDGDRTGLHKMRTGIAAGSPTPISLMNRLIEKLNLTDLTNAYGMTETSPVSFQTVPSDSIIHRTETVGRVLPHVKAKVIDKEGKTVPIGSPGELCVSGYLVQKGYWEDPEQTASVYQRHDGDTENMWMHTGDSAIMDESGYLKIVGRIKDIIIRGGENLFPVQIENKLTQHPSIREAAVVSVPDPKYGEVVGAWIVRHPTEERLSREEVRKWVKDSMNHQNAPAWVWFMGEDGVQPELPKTGSGKVQKNVLREWSAAWAVKGLGEVGTR</sequence>
<dbReference type="Gene3D" id="3.30.300.30">
    <property type="match status" value="1"/>
</dbReference>
<dbReference type="Gene3D" id="3.40.50.12780">
    <property type="entry name" value="N-terminal domain of ligase-like"/>
    <property type="match status" value="1"/>
</dbReference>
<dbReference type="InterPro" id="IPR045851">
    <property type="entry name" value="AMP-bd_C_sf"/>
</dbReference>
<evidence type="ECO:0000313" key="4">
    <source>
        <dbReference type="Proteomes" id="UP000027195"/>
    </source>
</evidence>
<dbReference type="GO" id="GO:0031956">
    <property type="term" value="F:medium-chain fatty acid-CoA ligase activity"/>
    <property type="evidence" value="ECO:0007669"/>
    <property type="project" value="TreeGrafter"/>
</dbReference>
<dbReference type="InterPro" id="IPR042099">
    <property type="entry name" value="ANL_N_sf"/>
</dbReference>
<accession>A0A067N7X6</accession>